<organism evidence="1 2">
    <name type="scientific">Methylibium petroleiphilum (strain ATCC BAA-1232 / LMG 22953 / PM1)</name>
    <dbReference type="NCBI Taxonomy" id="420662"/>
    <lineage>
        <taxon>Bacteria</taxon>
        <taxon>Pseudomonadati</taxon>
        <taxon>Pseudomonadota</taxon>
        <taxon>Betaproteobacteria</taxon>
        <taxon>Burkholderiales</taxon>
        <taxon>Sphaerotilaceae</taxon>
        <taxon>Methylibium</taxon>
    </lineage>
</organism>
<dbReference type="EMBL" id="CP000556">
    <property type="protein sequence ID" value="ABM97401.1"/>
    <property type="molecule type" value="Genomic_DNA"/>
</dbReference>
<keyword evidence="1" id="KW-0614">Plasmid</keyword>
<dbReference type="RefSeq" id="WP_011831946.1">
    <property type="nucleotide sequence ID" value="NC_008826.1"/>
</dbReference>
<dbReference type="Proteomes" id="UP000000366">
    <property type="component" value="Plasmid RPME01"/>
</dbReference>
<sequence length="179" mass="19424">MRQDRCCLQGELEPAGKTAEWAYAAIRRGLVPKWSNGTGTLASFGGMCVSHDRLDVLIAVAEAGWPRAAGEEVGRTPAEWLDELCSWDLNFRAPGTQPSRMDATLFDVALDNIRSNSRDAVAFVMRVAPEHPAIAKHAATAGEAGAIVREVAMERRIASEAARPNNCSPTALRRRRAVI</sequence>
<reference evidence="1 2" key="1">
    <citation type="journal article" date="2007" name="J. Bacteriol.">
        <title>Whole-genome analysis of the methyl tert-butyl ether-degrading beta-proteobacterium Methylibium petroleiphilum PM1.</title>
        <authorList>
            <person name="Kane S.R."/>
            <person name="Chakicherla A.Y."/>
            <person name="Chain P.S.G."/>
            <person name="Schmidt R."/>
            <person name="Shin M.W."/>
            <person name="Legler T.C."/>
            <person name="Scow K.M."/>
            <person name="Larimer F.W."/>
            <person name="Lucas S.M."/>
            <person name="Richardson P.M."/>
            <person name="Hristova K.R."/>
        </authorList>
    </citation>
    <scope>NUCLEOTIDE SEQUENCE [LARGE SCALE GENOMIC DNA]</scope>
    <source>
        <strain evidence="2">ATCC BAA-1232 / LMG 22953 / PM1</strain>
        <plasmid evidence="1 2">RPME01</plasmid>
    </source>
</reference>
<gene>
    <name evidence="1" type="ordered locus">Mpe_B0637</name>
</gene>
<protein>
    <submittedName>
        <fullName evidence="1">Uncharacterized protein</fullName>
    </submittedName>
</protein>
<geneLocation type="plasmid" evidence="1 2">
    <name>RPME01</name>
</geneLocation>
<name>A2SPB2_METPP</name>
<accession>A2SPB2</accession>
<dbReference type="HOGENOM" id="CLU_1501822_0_0_4"/>
<proteinExistence type="predicted"/>
<keyword evidence="2" id="KW-1185">Reference proteome</keyword>
<dbReference type="KEGG" id="mpt:Mpe_B0637"/>
<dbReference type="AlphaFoldDB" id="A2SPB2"/>
<evidence type="ECO:0000313" key="2">
    <source>
        <dbReference type="Proteomes" id="UP000000366"/>
    </source>
</evidence>
<evidence type="ECO:0000313" key="1">
    <source>
        <dbReference type="EMBL" id="ABM97401.1"/>
    </source>
</evidence>